<dbReference type="SUPFAM" id="SSF51182">
    <property type="entry name" value="RmlC-like cupins"/>
    <property type="match status" value="1"/>
</dbReference>
<dbReference type="Proteomes" id="UP000295023">
    <property type="component" value="Unassembled WGS sequence"/>
</dbReference>
<name>A0A4R4DN37_9PROT</name>
<dbReference type="PANTHER" id="PTHR38599:SF1">
    <property type="entry name" value="CUPIN DOMAIN PROTEIN (AFU_ORTHOLOGUE AFUA_3G13620)"/>
    <property type="match status" value="1"/>
</dbReference>
<dbReference type="OrthoDB" id="7273817at2"/>
<reference evidence="3 4" key="1">
    <citation type="submission" date="2019-03" db="EMBL/GenBank/DDBJ databases">
        <title>Paracraurococcus aquatilis NE82 genome sequence.</title>
        <authorList>
            <person name="Zhao Y."/>
            <person name="Du Z."/>
        </authorList>
    </citation>
    <scope>NUCLEOTIDE SEQUENCE [LARGE SCALE GENOMIC DNA]</scope>
    <source>
        <strain evidence="3 4">NE82</strain>
    </source>
</reference>
<feature type="region of interest" description="Disordered" evidence="1">
    <location>
        <begin position="1"/>
        <end position="21"/>
    </location>
</feature>
<dbReference type="InterPro" id="IPR013096">
    <property type="entry name" value="Cupin_2"/>
</dbReference>
<keyword evidence="4" id="KW-1185">Reference proteome</keyword>
<feature type="domain" description="Cupin type-2" evidence="2">
    <location>
        <begin position="127"/>
        <end position="194"/>
    </location>
</feature>
<sequence>MMARPSWSWRKMPSPRRARGGSCRRLRWTRWLMAGSPARTGGAFPIRAAPSPPRSRDGPGMACRAFPDHEDREDPMRTIALLLAATLAPAMARGQEAGLARPQMLLREVVTGMPRGERQEIQVLTASFRPGDRTVFHTHRHPVTVYVLEGAFTLEMDGHAPVTVRAGEALVEPPGTRMTGYNRAEGPLRVLIVYVAEPGTPFLDLAR</sequence>
<protein>
    <submittedName>
        <fullName evidence="3">Cupin domain-containing protein</fullName>
    </submittedName>
</protein>
<organism evidence="3 4">
    <name type="scientific">Roseicella aquatilis</name>
    <dbReference type="NCBI Taxonomy" id="2527868"/>
    <lineage>
        <taxon>Bacteria</taxon>
        <taxon>Pseudomonadati</taxon>
        <taxon>Pseudomonadota</taxon>
        <taxon>Alphaproteobacteria</taxon>
        <taxon>Acetobacterales</taxon>
        <taxon>Roseomonadaceae</taxon>
        <taxon>Roseicella</taxon>
    </lineage>
</organism>
<accession>A0A4R4DN37</accession>
<dbReference type="PANTHER" id="PTHR38599">
    <property type="entry name" value="CUPIN DOMAIN PROTEIN (AFU_ORTHOLOGUE AFUA_3G13620)"/>
    <property type="match status" value="1"/>
</dbReference>
<gene>
    <name evidence="3" type="ORF">EXY23_11155</name>
</gene>
<evidence type="ECO:0000259" key="2">
    <source>
        <dbReference type="Pfam" id="PF07883"/>
    </source>
</evidence>
<dbReference type="AlphaFoldDB" id="A0A4R4DN37"/>
<dbReference type="Gene3D" id="2.60.120.10">
    <property type="entry name" value="Jelly Rolls"/>
    <property type="match status" value="1"/>
</dbReference>
<comment type="caution">
    <text evidence="3">The sequence shown here is derived from an EMBL/GenBank/DDBJ whole genome shotgun (WGS) entry which is preliminary data.</text>
</comment>
<evidence type="ECO:0000313" key="4">
    <source>
        <dbReference type="Proteomes" id="UP000295023"/>
    </source>
</evidence>
<dbReference type="EMBL" id="SKBM01000009">
    <property type="protein sequence ID" value="TCZ62937.1"/>
    <property type="molecule type" value="Genomic_DNA"/>
</dbReference>
<evidence type="ECO:0000313" key="3">
    <source>
        <dbReference type="EMBL" id="TCZ62937.1"/>
    </source>
</evidence>
<evidence type="ECO:0000256" key="1">
    <source>
        <dbReference type="SAM" id="MobiDB-lite"/>
    </source>
</evidence>
<dbReference type="InterPro" id="IPR011051">
    <property type="entry name" value="RmlC_Cupin_sf"/>
</dbReference>
<dbReference type="Pfam" id="PF07883">
    <property type="entry name" value="Cupin_2"/>
    <property type="match status" value="1"/>
</dbReference>
<proteinExistence type="predicted"/>
<dbReference type="InterPro" id="IPR014710">
    <property type="entry name" value="RmlC-like_jellyroll"/>
</dbReference>